<reference evidence="1 2" key="1">
    <citation type="submission" date="2016-03" db="EMBL/GenBank/DDBJ databases">
        <title>EvidentialGene: Evidence-directed Construction of Genes on Genomes.</title>
        <authorList>
            <person name="Gilbert D.G."/>
            <person name="Choi J.-H."/>
            <person name="Mockaitis K."/>
            <person name="Colbourne J."/>
            <person name="Pfrender M."/>
        </authorList>
    </citation>
    <scope>NUCLEOTIDE SEQUENCE [LARGE SCALE GENOMIC DNA]</scope>
    <source>
        <strain evidence="1 2">Xinb3</strain>
        <tissue evidence="1">Complete organism</tissue>
    </source>
</reference>
<evidence type="ECO:0000313" key="1">
    <source>
        <dbReference type="EMBL" id="KZS05797.1"/>
    </source>
</evidence>
<proteinExistence type="predicted"/>
<evidence type="ECO:0000313" key="2">
    <source>
        <dbReference type="Proteomes" id="UP000076858"/>
    </source>
</evidence>
<gene>
    <name evidence="1" type="ORF">APZ42_030764</name>
</gene>
<accession>A0A164NB28</accession>
<dbReference type="EMBL" id="LRGB01002860">
    <property type="protein sequence ID" value="KZS05797.1"/>
    <property type="molecule type" value="Genomic_DNA"/>
</dbReference>
<dbReference type="AlphaFoldDB" id="A0A164NB28"/>
<sequence>MAALSWHVGVQQFCHHALETQFYGPLVPHVCQNVRLHQQCHQSHLVHGNVHQISSSFSAHSTLRTQLTQSAEITWNSNASFRSLGLKEEEEIQANVCLMFMVDASPRFLLICLDRSGHMTSFSP</sequence>
<name>A0A164NB28_9CRUS</name>
<organism evidence="1 2">
    <name type="scientific">Daphnia magna</name>
    <dbReference type="NCBI Taxonomy" id="35525"/>
    <lineage>
        <taxon>Eukaryota</taxon>
        <taxon>Metazoa</taxon>
        <taxon>Ecdysozoa</taxon>
        <taxon>Arthropoda</taxon>
        <taxon>Crustacea</taxon>
        <taxon>Branchiopoda</taxon>
        <taxon>Diplostraca</taxon>
        <taxon>Cladocera</taxon>
        <taxon>Anomopoda</taxon>
        <taxon>Daphniidae</taxon>
        <taxon>Daphnia</taxon>
    </lineage>
</organism>
<protein>
    <submittedName>
        <fullName evidence="1">Uncharacterized protein</fullName>
    </submittedName>
</protein>
<dbReference type="Proteomes" id="UP000076858">
    <property type="component" value="Unassembled WGS sequence"/>
</dbReference>
<keyword evidence="2" id="KW-1185">Reference proteome</keyword>
<comment type="caution">
    <text evidence="1">The sequence shown here is derived from an EMBL/GenBank/DDBJ whole genome shotgun (WGS) entry which is preliminary data.</text>
</comment>